<feature type="domain" description="Helix-turn-helix" evidence="1">
    <location>
        <begin position="20"/>
        <end position="63"/>
    </location>
</feature>
<dbReference type="NCBIfam" id="TIGR01764">
    <property type="entry name" value="excise"/>
    <property type="match status" value="1"/>
</dbReference>
<comment type="caution">
    <text evidence="2">The sequence shown here is derived from an EMBL/GenBank/DDBJ whole genome shotgun (WGS) entry which is preliminary data.</text>
</comment>
<evidence type="ECO:0000259" key="1">
    <source>
        <dbReference type="Pfam" id="PF12728"/>
    </source>
</evidence>
<reference evidence="2 3" key="1">
    <citation type="submission" date="2020-03" db="EMBL/GenBank/DDBJ databases">
        <title>WGS of actinomycetes isolated from Thailand.</title>
        <authorList>
            <person name="Thawai C."/>
        </authorList>
    </citation>
    <scope>NUCLEOTIDE SEQUENCE [LARGE SCALE GENOMIC DNA]</scope>
    <source>
        <strain evidence="2 3">PRB2-1</strain>
    </source>
</reference>
<dbReference type="InterPro" id="IPR041657">
    <property type="entry name" value="HTH_17"/>
</dbReference>
<organism evidence="2 3">
    <name type="scientific">Actinacidiphila epipremni</name>
    <dbReference type="NCBI Taxonomy" id="2053013"/>
    <lineage>
        <taxon>Bacteria</taxon>
        <taxon>Bacillati</taxon>
        <taxon>Actinomycetota</taxon>
        <taxon>Actinomycetes</taxon>
        <taxon>Kitasatosporales</taxon>
        <taxon>Streptomycetaceae</taxon>
        <taxon>Actinacidiphila</taxon>
    </lineage>
</organism>
<evidence type="ECO:0000313" key="3">
    <source>
        <dbReference type="Proteomes" id="UP000734511"/>
    </source>
</evidence>
<dbReference type="InterPro" id="IPR010093">
    <property type="entry name" value="SinI_DNA-bd"/>
</dbReference>
<accession>A0ABX0ZN45</accession>
<name>A0ABX0ZN45_9ACTN</name>
<protein>
    <submittedName>
        <fullName evidence="2">Helix-turn-helix domain-containing protein</fullName>
    </submittedName>
</protein>
<dbReference type="EMBL" id="JAATEJ010000009">
    <property type="protein sequence ID" value="NJP44462.1"/>
    <property type="molecule type" value="Genomic_DNA"/>
</dbReference>
<gene>
    <name evidence="2" type="ORF">HCN08_13800</name>
</gene>
<dbReference type="Proteomes" id="UP000734511">
    <property type="component" value="Unassembled WGS sequence"/>
</dbReference>
<dbReference type="Pfam" id="PF12728">
    <property type="entry name" value="HTH_17"/>
    <property type="match status" value="1"/>
</dbReference>
<dbReference type="RefSeq" id="WP_167983335.1">
    <property type="nucleotide sequence ID" value="NZ_JAATEJ010000009.1"/>
</dbReference>
<evidence type="ECO:0000313" key="2">
    <source>
        <dbReference type="EMBL" id="NJP44462.1"/>
    </source>
</evidence>
<sequence>MTTAVTDAAPTTVARRLHCVEAAAELIGVGRSTAYEEIRLGRLRTVRVGRRRLIPTEYIEEYIDLLKAEATAAA</sequence>
<proteinExistence type="predicted"/>
<keyword evidence="3" id="KW-1185">Reference proteome</keyword>